<dbReference type="AlphaFoldDB" id="X1VC90"/>
<keyword evidence="1" id="KW-0812">Transmembrane</keyword>
<keyword evidence="1" id="KW-1133">Transmembrane helix</keyword>
<feature type="non-terminal residue" evidence="2">
    <location>
        <position position="233"/>
    </location>
</feature>
<evidence type="ECO:0000256" key="1">
    <source>
        <dbReference type="SAM" id="Phobius"/>
    </source>
</evidence>
<proteinExistence type="predicted"/>
<feature type="transmembrane region" description="Helical" evidence="1">
    <location>
        <begin position="19"/>
        <end position="40"/>
    </location>
</feature>
<protein>
    <recommendedName>
        <fullName evidence="3">Membrane transport protein MMPL domain-containing protein</fullName>
    </recommendedName>
</protein>
<gene>
    <name evidence="2" type="ORF">S12H4_48017</name>
</gene>
<evidence type="ECO:0008006" key="3">
    <source>
        <dbReference type="Google" id="ProtNLM"/>
    </source>
</evidence>
<reference evidence="2" key="1">
    <citation type="journal article" date="2014" name="Front. Microbiol.">
        <title>High frequency of phylogenetically diverse reductive dehalogenase-homologous genes in deep subseafloor sedimentary metagenomes.</title>
        <authorList>
            <person name="Kawai M."/>
            <person name="Futagami T."/>
            <person name="Toyoda A."/>
            <person name="Takaki Y."/>
            <person name="Nishi S."/>
            <person name="Hori S."/>
            <person name="Arai W."/>
            <person name="Tsubouchi T."/>
            <person name="Morono Y."/>
            <person name="Uchiyama I."/>
            <person name="Ito T."/>
            <person name="Fujiyama A."/>
            <person name="Inagaki F."/>
            <person name="Takami H."/>
        </authorList>
    </citation>
    <scope>NUCLEOTIDE SEQUENCE</scope>
    <source>
        <strain evidence="2">Expedition CK06-06</strain>
    </source>
</reference>
<accession>X1VC90</accession>
<evidence type="ECO:0000313" key="2">
    <source>
        <dbReference type="EMBL" id="GAJ14822.1"/>
    </source>
</evidence>
<keyword evidence="1" id="KW-0472">Membrane</keyword>
<name>X1VC90_9ZZZZ</name>
<dbReference type="EMBL" id="BARW01029959">
    <property type="protein sequence ID" value="GAJ14822.1"/>
    <property type="molecule type" value="Genomic_DNA"/>
</dbReference>
<organism evidence="2">
    <name type="scientific">marine sediment metagenome</name>
    <dbReference type="NCBI Taxonomy" id="412755"/>
    <lineage>
        <taxon>unclassified sequences</taxon>
        <taxon>metagenomes</taxon>
        <taxon>ecological metagenomes</taxon>
    </lineage>
</organism>
<sequence>MAGFGLKALLGMLWKYPRILLAISFVIISLLGIMGGKIGFDENLKNLRQADHDLLLLQDKVTGWLGGSTGQVLLVVEGDSESDLMELNASIHKALRELDGSDLIAGVKSISDYLPSPSQQMINIEFIGKHPEYFNMRRIERTFNEALEENGFEPSDLYDKYFEVLSKAFSTKKILPPSSVLDTEVGNLLRLFIPGKGESYKFVTYIIPKKNLWSRAETNELKKMIIRKLKDKG</sequence>
<comment type="caution">
    <text evidence="2">The sequence shown here is derived from an EMBL/GenBank/DDBJ whole genome shotgun (WGS) entry which is preliminary data.</text>
</comment>